<name>A0AAJ0BAU0_9PEZI</name>
<evidence type="ECO:0000259" key="6">
    <source>
        <dbReference type="Pfam" id="PF16541"/>
    </source>
</evidence>
<comment type="caution">
    <text evidence="7">The sequence shown here is derived from an EMBL/GenBank/DDBJ whole genome shotgun (WGS) entry which is preliminary data.</text>
</comment>
<evidence type="ECO:0000256" key="3">
    <source>
        <dbReference type="ARBA" id="ARBA00022729"/>
    </source>
</evidence>
<gene>
    <name evidence="7" type="ORF">QBC47DRAFT_383924</name>
</gene>
<evidence type="ECO:0000313" key="8">
    <source>
        <dbReference type="Proteomes" id="UP001239445"/>
    </source>
</evidence>
<protein>
    <recommendedName>
        <fullName evidence="6">AA1-like domain-containing protein</fullName>
    </recommendedName>
</protein>
<evidence type="ECO:0000256" key="1">
    <source>
        <dbReference type="ARBA" id="ARBA00004613"/>
    </source>
</evidence>
<feature type="domain" description="AA1-like" evidence="6">
    <location>
        <begin position="77"/>
        <end position="201"/>
    </location>
</feature>
<evidence type="ECO:0000256" key="4">
    <source>
        <dbReference type="ARBA" id="ARBA00023157"/>
    </source>
</evidence>
<evidence type="ECO:0000313" key="7">
    <source>
        <dbReference type="EMBL" id="KAK1754435.1"/>
    </source>
</evidence>
<dbReference type="Proteomes" id="UP001239445">
    <property type="component" value="Unassembled WGS sequence"/>
</dbReference>
<reference evidence="7" key="1">
    <citation type="submission" date="2023-06" db="EMBL/GenBank/DDBJ databases">
        <title>Genome-scale phylogeny and comparative genomics of the fungal order Sordariales.</title>
        <authorList>
            <consortium name="Lawrence Berkeley National Laboratory"/>
            <person name="Hensen N."/>
            <person name="Bonometti L."/>
            <person name="Westerberg I."/>
            <person name="Brannstrom I.O."/>
            <person name="Guillou S."/>
            <person name="Cros-Aarteil S."/>
            <person name="Calhoun S."/>
            <person name="Haridas S."/>
            <person name="Kuo A."/>
            <person name="Mondo S."/>
            <person name="Pangilinan J."/>
            <person name="Riley R."/>
            <person name="Labutti K."/>
            <person name="Andreopoulos B."/>
            <person name="Lipzen A."/>
            <person name="Chen C."/>
            <person name="Yanf M."/>
            <person name="Daum C."/>
            <person name="Ng V."/>
            <person name="Clum A."/>
            <person name="Steindorff A."/>
            <person name="Ohm R."/>
            <person name="Martin F."/>
            <person name="Silar P."/>
            <person name="Natvig D."/>
            <person name="Lalanne C."/>
            <person name="Gautier V."/>
            <person name="Ament-Velasquez S.L."/>
            <person name="Kruys A."/>
            <person name="Hutchinson M.I."/>
            <person name="Powell A.J."/>
            <person name="Barry K."/>
            <person name="Miller A.N."/>
            <person name="Grigoriev I.V."/>
            <person name="Debuchy R."/>
            <person name="Gladieux P."/>
            <person name="Thoren M.H."/>
            <person name="Johannesson H."/>
        </authorList>
    </citation>
    <scope>NUCLEOTIDE SEQUENCE</scope>
    <source>
        <strain evidence="7">PSN4</strain>
    </source>
</reference>
<dbReference type="GO" id="GO:0005576">
    <property type="term" value="C:extracellular region"/>
    <property type="evidence" value="ECO:0007669"/>
    <property type="project" value="UniProtKB-SubCell"/>
</dbReference>
<comment type="subcellular location">
    <subcellularLocation>
        <location evidence="1">Secreted</location>
    </subcellularLocation>
</comment>
<dbReference type="InterPro" id="IPR032382">
    <property type="entry name" value="AltA1"/>
</dbReference>
<dbReference type="Pfam" id="PF16541">
    <property type="entry name" value="AltA1"/>
    <property type="match status" value="1"/>
</dbReference>
<sequence>MILSLLPLFVLTTFASCIPHGPGGPGGPPGGPGHDGHDHNCPTCPTCPAPPAPGCGTCLDTSLHDFAWKLSIEYHAFWYFTTPAHQNSWGTVSFNLTNPAVAATIRCQADSDRLSDFFYGDQWYTCTPSPAVAALPATSFKFFTHSRFELNQTWTCGDKKPVTFLGLAKTDLNLQCTDVSWTNPNYTFGTGEFYSTRDVKCTPATLDLKPYYEGLVL</sequence>
<dbReference type="EMBL" id="MU839835">
    <property type="protein sequence ID" value="KAK1754435.1"/>
    <property type="molecule type" value="Genomic_DNA"/>
</dbReference>
<organism evidence="7 8">
    <name type="scientific">Echria macrotheca</name>
    <dbReference type="NCBI Taxonomy" id="438768"/>
    <lineage>
        <taxon>Eukaryota</taxon>
        <taxon>Fungi</taxon>
        <taxon>Dikarya</taxon>
        <taxon>Ascomycota</taxon>
        <taxon>Pezizomycotina</taxon>
        <taxon>Sordariomycetes</taxon>
        <taxon>Sordariomycetidae</taxon>
        <taxon>Sordariales</taxon>
        <taxon>Schizotheciaceae</taxon>
        <taxon>Echria</taxon>
    </lineage>
</organism>
<feature type="chain" id="PRO_5042541514" description="AA1-like domain-containing protein" evidence="5">
    <location>
        <begin position="18"/>
        <end position="217"/>
    </location>
</feature>
<dbReference type="AlphaFoldDB" id="A0AAJ0BAU0"/>
<proteinExistence type="predicted"/>
<keyword evidence="4" id="KW-1015">Disulfide bond</keyword>
<keyword evidence="3 5" id="KW-0732">Signal</keyword>
<feature type="signal peptide" evidence="5">
    <location>
        <begin position="1"/>
        <end position="17"/>
    </location>
</feature>
<evidence type="ECO:0000256" key="5">
    <source>
        <dbReference type="SAM" id="SignalP"/>
    </source>
</evidence>
<keyword evidence="8" id="KW-1185">Reference proteome</keyword>
<keyword evidence="2" id="KW-0964">Secreted</keyword>
<evidence type="ECO:0000256" key="2">
    <source>
        <dbReference type="ARBA" id="ARBA00022525"/>
    </source>
</evidence>
<accession>A0AAJ0BAU0</accession>